<evidence type="ECO:0000313" key="1">
    <source>
        <dbReference type="EMBL" id="SPJ80326.1"/>
    </source>
</evidence>
<proteinExistence type="predicted"/>
<organism evidence="1 2">
    <name type="scientific">Fusarium torulosum</name>
    <dbReference type="NCBI Taxonomy" id="33205"/>
    <lineage>
        <taxon>Eukaryota</taxon>
        <taxon>Fungi</taxon>
        <taxon>Dikarya</taxon>
        <taxon>Ascomycota</taxon>
        <taxon>Pezizomycotina</taxon>
        <taxon>Sordariomycetes</taxon>
        <taxon>Hypocreomycetidae</taxon>
        <taxon>Hypocreales</taxon>
        <taxon>Nectriaceae</taxon>
        <taxon>Fusarium</taxon>
    </lineage>
</organism>
<gene>
    <name evidence="1" type="ORF">FTOL_08718</name>
</gene>
<name>A0AAE8MFR0_9HYPO</name>
<accession>A0AAE8MFR0</accession>
<keyword evidence="2" id="KW-1185">Reference proteome</keyword>
<dbReference type="EMBL" id="ONZP01000311">
    <property type="protein sequence ID" value="SPJ80326.1"/>
    <property type="molecule type" value="Genomic_DNA"/>
</dbReference>
<evidence type="ECO:0000313" key="2">
    <source>
        <dbReference type="Proteomes" id="UP001187734"/>
    </source>
</evidence>
<protein>
    <submittedName>
        <fullName evidence="1">Uncharacterized protein</fullName>
    </submittedName>
</protein>
<reference evidence="1" key="1">
    <citation type="submission" date="2018-03" db="EMBL/GenBank/DDBJ databases">
        <authorList>
            <person name="Guldener U."/>
        </authorList>
    </citation>
    <scope>NUCLEOTIDE SEQUENCE</scope>
</reference>
<dbReference type="Proteomes" id="UP001187734">
    <property type="component" value="Unassembled WGS sequence"/>
</dbReference>
<sequence>MADLACYIRKLIS</sequence>
<comment type="caution">
    <text evidence="1">The sequence shown here is derived from an EMBL/GenBank/DDBJ whole genome shotgun (WGS) entry which is preliminary data.</text>
</comment>